<evidence type="ECO:0000313" key="4">
    <source>
        <dbReference type="EMBL" id="KUK95600.1"/>
    </source>
</evidence>
<dbReference type="Pfam" id="PF13432">
    <property type="entry name" value="TPR_16"/>
    <property type="match status" value="2"/>
</dbReference>
<keyword evidence="2 3" id="KW-0802">TPR repeat</keyword>
<dbReference type="InterPro" id="IPR051685">
    <property type="entry name" value="Ycf3/AcsC/BcsC/TPR_MFPF"/>
</dbReference>
<feature type="repeat" description="TPR" evidence="3">
    <location>
        <begin position="59"/>
        <end position="92"/>
    </location>
</feature>
<dbReference type="PANTHER" id="PTHR44943:SF4">
    <property type="entry name" value="TPR REPEAT-CONTAINING PROTEIN MJ0798"/>
    <property type="match status" value="1"/>
</dbReference>
<dbReference type="PROSITE" id="PS50005">
    <property type="entry name" value="TPR"/>
    <property type="match status" value="6"/>
</dbReference>
<dbReference type="Proteomes" id="UP000053961">
    <property type="component" value="Unassembled WGS sequence"/>
</dbReference>
<dbReference type="PANTHER" id="PTHR44943">
    <property type="entry name" value="CELLULOSE SYNTHASE OPERON PROTEIN C"/>
    <property type="match status" value="1"/>
</dbReference>
<feature type="repeat" description="TPR" evidence="3">
    <location>
        <begin position="209"/>
        <end position="242"/>
    </location>
</feature>
<evidence type="ECO:0000256" key="1">
    <source>
        <dbReference type="ARBA" id="ARBA00022737"/>
    </source>
</evidence>
<name>A0A101IHY3_9EURY</name>
<gene>
    <name evidence="4" type="ORF">XE07_1735</name>
</gene>
<dbReference type="SUPFAM" id="SSF48452">
    <property type="entry name" value="TPR-like"/>
    <property type="match status" value="1"/>
</dbReference>
<feature type="repeat" description="TPR" evidence="3">
    <location>
        <begin position="25"/>
        <end position="58"/>
    </location>
</feature>
<feature type="repeat" description="TPR" evidence="3">
    <location>
        <begin position="93"/>
        <end position="126"/>
    </location>
</feature>
<dbReference type="Pfam" id="PF00515">
    <property type="entry name" value="TPR_1"/>
    <property type="match status" value="1"/>
</dbReference>
<feature type="repeat" description="TPR" evidence="3">
    <location>
        <begin position="127"/>
        <end position="160"/>
    </location>
</feature>
<protein>
    <submittedName>
        <fullName evidence="4">TPR-repeat protein</fullName>
    </submittedName>
</protein>
<evidence type="ECO:0000313" key="5">
    <source>
        <dbReference type="Proteomes" id="UP000053961"/>
    </source>
</evidence>
<sequence length="819" mass="91419">MRKRVLAILMALVALCAFSVAEEIAEDWVKKGDELYENGYGEEAVKAYDKATELNPNNMAAWLAKGTALSCLERHDESLDAYMRATEIDPKSDQAWGAMAYELLLMKRYNQSIEAYERVIQIDPKNARAWEEKGEALEELGAHESALSAFEEALRIYEDDIQNSTDTFFNNTFAWSGKGDILKKMGRREEAIEAYDKAIESAPNPRLAIVDLISKGDLLKAMGRSEEAILAYDEVLQMDPDNAYVLKSKELALKALGSGSEADTKSTNVIDLMVDDRDKPVEELATRLLETEQTYTGNYEFDTVQLLAGEIPKDMPMDFPIPENARIVGSIVRDQKRISIVLDVNQTPEQVFDFYKEQMAAGDRGVKYSVEYDKIIVCRGKKNPALTISAYPVEDGTTDVRLDVHTDPKYLPCRKTEDMESSLKPLQKYEVPSDALVKFYEQYSSVGGDFVGTSDLLKSSMSSLSLVGHTGDQLKSANWTKQDEGNDGSSAWSTWVVQDEDALTWNALLWAVELPGTPNERFLGVQAKLQSDGNVSTQTDLNDSGIVATRQSYNNSENTEVGNESSIEELAIRLMEPLDPGVLQEVQLFVGQLPDNMPIDLPIPDYARIIGSMIQGRKSINIVLDAHLTPEQVLDFYRESMAAGNWSEIEQRRGFAFNEIKLVMCQNSNDPPLTIRAYPVESSPTDVRLNIETDPEYSPCKACREIEDNWLKPLPRLLAPSDSKEFNQGSGTSRSDLVSTSITMETSMNSSVLVAHYGNQFKAANWTKQAEGDSASFAWSTWTLQDEDALTWRAFLWAVDLPGTANERFVGVQAKLLND</sequence>
<accession>A0A101IHY3</accession>
<organism evidence="4 5">
    <name type="scientific">Methanothrix harundinacea</name>
    <dbReference type="NCBI Taxonomy" id="301375"/>
    <lineage>
        <taxon>Archaea</taxon>
        <taxon>Methanobacteriati</taxon>
        <taxon>Methanobacteriota</taxon>
        <taxon>Stenosarchaea group</taxon>
        <taxon>Methanomicrobia</taxon>
        <taxon>Methanotrichales</taxon>
        <taxon>Methanotrichaceae</taxon>
        <taxon>Methanothrix</taxon>
    </lineage>
</organism>
<keyword evidence="1" id="KW-0677">Repeat</keyword>
<dbReference type="SMART" id="SM00028">
    <property type="entry name" value="TPR"/>
    <property type="match status" value="6"/>
</dbReference>
<comment type="caution">
    <text evidence="4">The sequence shown here is derived from an EMBL/GenBank/DDBJ whole genome shotgun (WGS) entry which is preliminary data.</text>
</comment>
<evidence type="ECO:0000256" key="2">
    <source>
        <dbReference type="ARBA" id="ARBA00022803"/>
    </source>
</evidence>
<feature type="repeat" description="TPR" evidence="3">
    <location>
        <begin position="172"/>
        <end position="205"/>
    </location>
</feature>
<dbReference type="PATRIC" id="fig|301375.6.peg.938"/>
<evidence type="ECO:0000256" key="3">
    <source>
        <dbReference type="PROSITE-ProRule" id="PRU00339"/>
    </source>
</evidence>
<reference evidence="5" key="1">
    <citation type="journal article" date="2015" name="MBio">
        <title>Genome-Resolved Metagenomic Analysis Reveals Roles for Candidate Phyla and Other Microbial Community Members in Biogeochemical Transformations in Oil Reservoirs.</title>
        <authorList>
            <person name="Hu P."/>
            <person name="Tom L."/>
            <person name="Singh A."/>
            <person name="Thomas B.C."/>
            <person name="Baker B.J."/>
            <person name="Piceno Y.M."/>
            <person name="Andersen G.L."/>
            <person name="Banfield J.F."/>
        </authorList>
    </citation>
    <scope>NUCLEOTIDE SEQUENCE [LARGE SCALE GENOMIC DNA]</scope>
</reference>
<dbReference type="EMBL" id="LGHB01000031">
    <property type="protein sequence ID" value="KUK95600.1"/>
    <property type="molecule type" value="Genomic_DNA"/>
</dbReference>
<dbReference type="InterPro" id="IPR019734">
    <property type="entry name" value="TPR_rpt"/>
</dbReference>
<proteinExistence type="predicted"/>
<dbReference type="Pfam" id="PF13181">
    <property type="entry name" value="TPR_8"/>
    <property type="match status" value="1"/>
</dbReference>
<dbReference type="InterPro" id="IPR011990">
    <property type="entry name" value="TPR-like_helical_dom_sf"/>
</dbReference>
<dbReference type="AlphaFoldDB" id="A0A101IHY3"/>
<dbReference type="Gene3D" id="1.25.40.10">
    <property type="entry name" value="Tetratricopeptide repeat domain"/>
    <property type="match status" value="4"/>
</dbReference>